<protein>
    <submittedName>
        <fullName evidence="2">DnaJ-like chaperonin</fullName>
    </submittedName>
</protein>
<dbReference type="RefSeq" id="YP_010058938.1">
    <property type="nucleotide sequence ID" value="NC_054723.1"/>
</dbReference>
<dbReference type="KEGG" id="vg:64766169"/>
<feature type="domain" description="J" evidence="1">
    <location>
        <begin position="38"/>
        <end position="101"/>
    </location>
</feature>
<keyword evidence="3" id="KW-1185">Reference proteome</keyword>
<name>A0A4Y6EIS8_9CAUD</name>
<reference evidence="2 3" key="1">
    <citation type="submission" date="2019-05" db="EMBL/GenBank/DDBJ databases">
        <authorList>
            <person name="Pope W.H."/>
            <person name="Garlena R.A."/>
            <person name="Russell D.A."/>
            <person name="Jacobs-Sera D."/>
            <person name="Hatfull G.F."/>
        </authorList>
    </citation>
    <scope>NUCLEOTIDE SEQUENCE [LARGE SCALE GENOMIC DNA]</scope>
</reference>
<dbReference type="EMBL" id="MK977695">
    <property type="protein sequence ID" value="QDF18636.1"/>
    <property type="molecule type" value="Genomic_DNA"/>
</dbReference>
<dbReference type="InterPro" id="IPR036869">
    <property type="entry name" value="J_dom_sf"/>
</dbReference>
<dbReference type="PROSITE" id="PS50076">
    <property type="entry name" value="DNAJ_2"/>
    <property type="match status" value="1"/>
</dbReference>
<dbReference type="Pfam" id="PF00226">
    <property type="entry name" value="DnaJ"/>
    <property type="match status" value="1"/>
</dbReference>
<dbReference type="InterPro" id="IPR001623">
    <property type="entry name" value="DnaJ_domain"/>
</dbReference>
<dbReference type="SUPFAM" id="SSF46565">
    <property type="entry name" value="Chaperone J-domain"/>
    <property type="match status" value="1"/>
</dbReference>
<evidence type="ECO:0000259" key="1">
    <source>
        <dbReference type="PROSITE" id="PS50076"/>
    </source>
</evidence>
<evidence type="ECO:0000313" key="2">
    <source>
        <dbReference type="EMBL" id="QDF18636.1"/>
    </source>
</evidence>
<dbReference type="Gene3D" id="1.10.287.110">
    <property type="entry name" value="DnaJ domain"/>
    <property type="match status" value="1"/>
</dbReference>
<organism evidence="2 3">
    <name type="scientific">Gordonia phage Pupper</name>
    <dbReference type="NCBI Taxonomy" id="2571249"/>
    <lineage>
        <taxon>Viruses</taxon>
        <taxon>Duplodnaviria</taxon>
        <taxon>Heunggongvirae</taxon>
        <taxon>Uroviricota</taxon>
        <taxon>Caudoviricetes</taxon>
        <taxon>Puppervirus</taxon>
        <taxon>Puppervirus Pupper</taxon>
    </lineage>
</organism>
<gene>
    <name evidence="2" type="primary">150</name>
    <name evidence="2" type="ORF">SEA_PUPPER_150</name>
</gene>
<accession>A0A4Y6EIS8</accession>
<dbReference type="GeneID" id="64766169"/>
<evidence type="ECO:0000313" key="3">
    <source>
        <dbReference type="Proteomes" id="UP000318375"/>
    </source>
</evidence>
<dbReference type="Proteomes" id="UP000318375">
    <property type="component" value="Segment"/>
</dbReference>
<sequence length="224" mass="25713">MVDADIRHSSTFIPGGSGFPSACRDIAPLPINTFDPHGYYAELGVRPWATMDEIRAAARALYRRYHPDTGDKPDVRRFHRAHDIARTLLDPHARAKYNRTPPTKRLIDRAYVSELIDSGLFDGVDLDDLEDALNPTPATPQAQPDIWWDFYTVGRYRTDLWVARMWYRLFLQVAYSRGYRTTLKVLLYDGSDYLWDNNLHIVCIPRSWGPTPATVDTLLATMVQ</sequence>
<proteinExistence type="predicted"/>